<comment type="caution">
    <text evidence="1">The sequence shown here is derived from an EMBL/GenBank/DDBJ whole genome shotgun (WGS) entry which is preliminary data.</text>
</comment>
<protein>
    <submittedName>
        <fullName evidence="1">Uncharacterized protein</fullName>
    </submittedName>
</protein>
<name>A0A402A247_9CHLR</name>
<dbReference type="AlphaFoldDB" id="A0A402A247"/>
<reference evidence="2" key="1">
    <citation type="submission" date="2018-12" db="EMBL/GenBank/DDBJ databases">
        <title>Tengunoibacter tsumagoiensis gen. nov., sp. nov., Dictyobacter kobayashii sp. nov., D. alpinus sp. nov., and D. joshuensis sp. nov. and description of Dictyobacteraceae fam. nov. within the order Ktedonobacterales isolated from Tengu-no-mugimeshi.</title>
        <authorList>
            <person name="Wang C.M."/>
            <person name="Zheng Y."/>
            <person name="Sakai Y."/>
            <person name="Toyoda A."/>
            <person name="Minakuchi Y."/>
            <person name="Abe K."/>
            <person name="Yokota A."/>
            <person name="Yabe S."/>
        </authorList>
    </citation>
    <scope>NUCLEOTIDE SEQUENCE [LARGE SCALE GENOMIC DNA]</scope>
    <source>
        <strain evidence="2">Uno3</strain>
    </source>
</reference>
<gene>
    <name evidence="1" type="ORF">KTT_30820</name>
</gene>
<proteinExistence type="predicted"/>
<keyword evidence="2" id="KW-1185">Reference proteome</keyword>
<evidence type="ECO:0000313" key="2">
    <source>
        <dbReference type="Proteomes" id="UP000287352"/>
    </source>
</evidence>
<dbReference type="Proteomes" id="UP000287352">
    <property type="component" value="Unassembled WGS sequence"/>
</dbReference>
<dbReference type="OrthoDB" id="160419at2"/>
<sequence>MLPIHDNSSFVSSEQVTEAYLKAIGLIDERVAPFLGRATTRALVQGAANRIKQKYPFLRCLINRPYTDLKLSTIKDECAGVAAPKLIEGLNALVDECFAGLRELTGDLIAPPLHEEVMHQLDHVDQPPLQ</sequence>
<accession>A0A402A247</accession>
<dbReference type="RefSeq" id="WP_126580769.1">
    <property type="nucleotide sequence ID" value="NZ_BIFR01000001.1"/>
</dbReference>
<dbReference type="EMBL" id="BIFR01000001">
    <property type="protein sequence ID" value="GCE13223.1"/>
    <property type="molecule type" value="Genomic_DNA"/>
</dbReference>
<organism evidence="1 2">
    <name type="scientific">Tengunoibacter tsumagoiensis</name>
    <dbReference type="NCBI Taxonomy" id="2014871"/>
    <lineage>
        <taxon>Bacteria</taxon>
        <taxon>Bacillati</taxon>
        <taxon>Chloroflexota</taxon>
        <taxon>Ktedonobacteria</taxon>
        <taxon>Ktedonobacterales</taxon>
        <taxon>Dictyobacteraceae</taxon>
        <taxon>Tengunoibacter</taxon>
    </lineage>
</organism>
<evidence type="ECO:0000313" key="1">
    <source>
        <dbReference type="EMBL" id="GCE13223.1"/>
    </source>
</evidence>